<name>A0A8J8CGS4_9CYAN</name>
<dbReference type="EMBL" id="WVIE01000002">
    <property type="protein sequence ID" value="NDJ16038.1"/>
    <property type="molecule type" value="Genomic_DNA"/>
</dbReference>
<reference evidence="1" key="1">
    <citation type="submission" date="2019-12" db="EMBL/GenBank/DDBJ databases">
        <title>High-Quality draft genome sequences of three cyanobacteria isolated from the limestone walls of the Old Cathedral of Coimbra.</title>
        <authorList>
            <person name="Tiago I."/>
            <person name="Soares F."/>
            <person name="Portugal A."/>
        </authorList>
    </citation>
    <scope>NUCLEOTIDE SEQUENCE</scope>
    <source>
        <strain evidence="1">A</strain>
    </source>
</reference>
<dbReference type="Proteomes" id="UP000646053">
    <property type="component" value="Unassembled WGS sequence"/>
</dbReference>
<organism evidence="1 2">
    <name type="scientific">Myxacorys almedinensis A</name>
    <dbReference type="NCBI Taxonomy" id="2690445"/>
    <lineage>
        <taxon>Bacteria</taxon>
        <taxon>Bacillati</taxon>
        <taxon>Cyanobacteriota</taxon>
        <taxon>Cyanophyceae</taxon>
        <taxon>Leptolyngbyales</taxon>
        <taxon>Leptolyngbyaceae</taxon>
        <taxon>Myxacorys</taxon>
        <taxon>Myxacorys almedinensis</taxon>
    </lineage>
</organism>
<sequence>MPQVMTFEAMKQHYQNEWLLIAYTEIDENLNVIQGEVLAHSTDVEPLYDLMPQFNDRAVALEYIGEIPKDLAFIL</sequence>
<evidence type="ECO:0000313" key="1">
    <source>
        <dbReference type="EMBL" id="NDJ16038.1"/>
    </source>
</evidence>
<keyword evidence="2" id="KW-1185">Reference proteome</keyword>
<gene>
    <name evidence="1" type="ORF">GS601_01850</name>
</gene>
<protein>
    <submittedName>
        <fullName evidence="1">Uncharacterized protein</fullName>
    </submittedName>
</protein>
<proteinExistence type="predicted"/>
<dbReference type="RefSeq" id="WP_162421560.1">
    <property type="nucleotide sequence ID" value="NZ_WVIE01000002.1"/>
</dbReference>
<evidence type="ECO:0000313" key="2">
    <source>
        <dbReference type="Proteomes" id="UP000646053"/>
    </source>
</evidence>
<accession>A0A8J8CGS4</accession>
<dbReference type="AlphaFoldDB" id="A0A8J8CGS4"/>
<comment type="caution">
    <text evidence="1">The sequence shown here is derived from an EMBL/GenBank/DDBJ whole genome shotgun (WGS) entry which is preliminary data.</text>
</comment>